<reference evidence="7" key="2">
    <citation type="journal article" date="2017" name="Nat. Plants">
        <title>The Aegilops tauschii genome reveals multiple impacts of transposons.</title>
        <authorList>
            <person name="Zhao G."/>
            <person name="Zou C."/>
            <person name="Li K."/>
            <person name="Wang K."/>
            <person name="Li T."/>
            <person name="Gao L."/>
            <person name="Zhang X."/>
            <person name="Wang H."/>
            <person name="Yang Z."/>
            <person name="Liu X."/>
            <person name="Jiang W."/>
            <person name="Mao L."/>
            <person name="Kong X."/>
            <person name="Jiao Y."/>
            <person name="Jia J."/>
        </authorList>
    </citation>
    <scope>NUCLEOTIDE SEQUENCE [LARGE SCALE GENOMIC DNA]</scope>
    <source>
        <strain evidence="7">cv. AL8/78</strain>
    </source>
</reference>
<dbReference type="SUPFAM" id="SSF50685">
    <property type="entry name" value="Barwin-like endoglucanases"/>
    <property type="match status" value="1"/>
</dbReference>
<dbReference type="InterPro" id="IPR039271">
    <property type="entry name" value="Kiwellin-like"/>
</dbReference>
<name>A0A453ISW0_AEGTS</name>
<dbReference type="Gramene" id="AET4Gv20665400.1">
    <property type="protein sequence ID" value="AET4Gv20665400.1"/>
    <property type="gene ID" value="AET4Gv20665400"/>
</dbReference>
<evidence type="ECO:0000256" key="2">
    <source>
        <dbReference type="ARBA" id="ARBA00005592"/>
    </source>
</evidence>
<reference evidence="6" key="5">
    <citation type="journal article" date="2021" name="G3 (Bethesda)">
        <title>Aegilops tauschii genome assembly Aet v5.0 features greater sequence contiguity and improved annotation.</title>
        <authorList>
            <person name="Wang L."/>
            <person name="Zhu T."/>
            <person name="Rodriguez J.C."/>
            <person name="Deal K.R."/>
            <person name="Dubcovsky J."/>
            <person name="McGuire P.E."/>
            <person name="Lux T."/>
            <person name="Spannagl M."/>
            <person name="Mayer K.F.X."/>
            <person name="Baldrich P."/>
            <person name="Meyers B.C."/>
            <person name="Huo N."/>
            <person name="Gu Y.Q."/>
            <person name="Zhou H."/>
            <person name="Devos K.M."/>
            <person name="Bennetzen J.L."/>
            <person name="Unver T."/>
            <person name="Budak H."/>
            <person name="Gulick P.J."/>
            <person name="Galiba G."/>
            <person name="Kalapos B."/>
            <person name="Nelson D.R."/>
            <person name="Li P."/>
            <person name="You F.M."/>
            <person name="Luo M.C."/>
            <person name="Dvorak J."/>
        </authorList>
    </citation>
    <scope>NUCLEOTIDE SEQUENCE [LARGE SCALE GENOMIC DNA]</scope>
    <source>
        <strain evidence="6">cv. AL8/78</strain>
    </source>
</reference>
<reference evidence="6" key="3">
    <citation type="journal article" date="2017" name="Nature">
        <title>Genome sequence of the progenitor of the wheat D genome Aegilops tauschii.</title>
        <authorList>
            <person name="Luo M.C."/>
            <person name="Gu Y.Q."/>
            <person name="Puiu D."/>
            <person name="Wang H."/>
            <person name="Twardziok S.O."/>
            <person name="Deal K.R."/>
            <person name="Huo N."/>
            <person name="Zhu T."/>
            <person name="Wang L."/>
            <person name="Wang Y."/>
            <person name="McGuire P.E."/>
            <person name="Liu S."/>
            <person name="Long H."/>
            <person name="Ramasamy R.K."/>
            <person name="Rodriguez J.C."/>
            <person name="Van S.L."/>
            <person name="Yuan L."/>
            <person name="Wang Z."/>
            <person name="Xia Z."/>
            <person name="Xiao L."/>
            <person name="Anderson O.D."/>
            <person name="Ouyang S."/>
            <person name="Liang Y."/>
            <person name="Zimin A.V."/>
            <person name="Pertea G."/>
            <person name="Qi P."/>
            <person name="Bennetzen J.L."/>
            <person name="Dai X."/>
            <person name="Dawson M.W."/>
            <person name="Muller H.G."/>
            <person name="Kugler K."/>
            <person name="Rivarola-Duarte L."/>
            <person name="Spannagl M."/>
            <person name="Mayer K.F.X."/>
            <person name="Lu F.H."/>
            <person name="Bevan M.W."/>
            <person name="Leroy P."/>
            <person name="Li P."/>
            <person name="You F.M."/>
            <person name="Sun Q."/>
            <person name="Liu Z."/>
            <person name="Lyons E."/>
            <person name="Wicker T."/>
            <person name="Salzberg S.L."/>
            <person name="Devos K.M."/>
            <person name="Dvorak J."/>
        </authorList>
    </citation>
    <scope>NUCLEOTIDE SEQUENCE [LARGE SCALE GENOMIC DNA]</scope>
    <source>
        <strain evidence="6">cv. AL8/78</strain>
    </source>
</reference>
<dbReference type="PANTHER" id="PTHR33191:SF71">
    <property type="entry name" value="RIPENING-RELATED PROTEIN 4-RELATED"/>
    <property type="match status" value="1"/>
</dbReference>
<dbReference type="AlphaFoldDB" id="A0A453ISW0"/>
<dbReference type="PANTHER" id="PTHR33191">
    <property type="entry name" value="RIPENING-RELATED PROTEIN 2-RELATED"/>
    <property type="match status" value="1"/>
</dbReference>
<feature type="chain" id="PRO_5019422147" description="Ripening-related protein 4" evidence="5">
    <location>
        <begin position="29"/>
        <end position="206"/>
    </location>
</feature>
<dbReference type="Gene3D" id="2.40.40.10">
    <property type="entry name" value="RlpA-like domain"/>
    <property type="match status" value="1"/>
</dbReference>
<evidence type="ECO:0000256" key="1">
    <source>
        <dbReference type="ARBA" id="ARBA00004613"/>
    </source>
</evidence>
<accession>A0A453ISW0</accession>
<evidence type="ECO:0000256" key="3">
    <source>
        <dbReference type="ARBA" id="ARBA00022525"/>
    </source>
</evidence>
<evidence type="ECO:0000313" key="7">
    <source>
        <dbReference type="Proteomes" id="UP000015105"/>
    </source>
</evidence>
<keyword evidence="3" id="KW-0964">Secreted</keyword>
<organism evidence="6 7">
    <name type="scientific">Aegilops tauschii subsp. strangulata</name>
    <name type="common">Goatgrass</name>
    <dbReference type="NCBI Taxonomy" id="200361"/>
    <lineage>
        <taxon>Eukaryota</taxon>
        <taxon>Viridiplantae</taxon>
        <taxon>Streptophyta</taxon>
        <taxon>Embryophyta</taxon>
        <taxon>Tracheophyta</taxon>
        <taxon>Spermatophyta</taxon>
        <taxon>Magnoliopsida</taxon>
        <taxon>Liliopsida</taxon>
        <taxon>Poales</taxon>
        <taxon>Poaceae</taxon>
        <taxon>BOP clade</taxon>
        <taxon>Pooideae</taxon>
        <taxon>Triticodae</taxon>
        <taxon>Triticeae</taxon>
        <taxon>Triticinae</taxon>
        <taxon>Aegilops</taxon>
    </lineage>
</organism>
<dbReference type="STRING" id="200361.A0A453ISW0"/>
<evidence type="ECO:0000313" key="6">
    <source>
        <dbReference type="EnsemblPlants" id="AET4Gv20665400.1"/>
    </source>
</evidence>
<dbReference type="GO" id="GO:0005576">
    <property type="term" value="C:extracellular region"/>
    <property type="evidence" value="ECO:0007669"/>
    <property type="project" value="UniProtKB-SubCell"/>
</dbReference>
<protein>
    <recommendedName>
        <fullName evidence="8">Ripening-related protein 4</fullName>
    </recommendedName>
</protein>
<reference evidence="6" key="4">
    <citation type="submission" date="2019-03" db="UniProtKB">
        <authorList>
            <consortium name="EnsemblPlants"/>
        </authorList>
    </citation>
    <scope>IDENTIFICATION</scope>
</reference>
<sequence length="206" mass="21538">NMANGKLLAVLALLQVLSLLLHVHGVSGAISLTHKHAKRPGAGGSGGKCHISGFLHGKAGKCNPEHGSDCCASGHRYPQFKCSPPVSAETPAILTLNSFAAGGDGGGKSFCDNKFHPDSARVVALSSGWLRLDGTRRCNKMIRINGNGRSVLAKVVDECDSVNGCDAEHNFEPPCPNNAVDGSPAVWKALGLKESIGEFKVTWSDV</sequence>
<feature type="signal peptide" evidence="5">
    <location>
        <begin position="1"/>
        <end position="28"/>
    </location>
</feature>
<dbReference type="InterPro" id="IPR036908">
    <property type="entry name" value="RlpA-like_sf"/>
</dbReference>
<proteinExistence type="inferred from homology"/>
<keyword evidence="4 5" id="KW-0732">Signal</keyword>
<dbReference type="Pfam" id="PF24300">
    <property type="entry name" value="KWL1"/>
    <property type="match status" value="1"/>
</dbReference>
<comment type="similarity">
    <text evidence="2">Belongs to the kiwellin family.</text>
</comment>
<reference evidence="7" key="1">
    <citation type="journal article" date="2014" name="Science">
        <title>Ancient hybridizations among the ancestral genomes of bread wheat.</title>
        <authorList>
            <consortium name="International Wheat Genome Sequencing Consortium,"/>
            <person name="Marcussen T."/>
            <person name="Sandve S.R."/>
            <person name="Heier L."/>
            <person name="Spannagl M."/>
            <person name="Pfeifer M."/>
            <person name="Jakobsen K.S."/>
            <person name="Wulff B.B."/>
            <person name="Steuernagel B."/>
            <person name="Mayer K.F."/>
            <person name="Olsen O.A."/>
        </authorList>
    </citation>
    <scope>NUCLEOTIDE SEQUENCE [LARGE SCALE GENOMIC DNA]</scope>
    <source>
        <strain evidence="7">cv. AL8/78</strain>
    </source>
</reference>
<dbReference type="CDD" id="cd22270">
    <property type="entry name" value="DPBB_kiwellin-like"/>
    <property type="match status" value="1"/>
</dbReference>
<keyword evidence="7" id="KW-1185">Reference proteome</keyword>
<evidence type="ECO:0000256" key="4">
    <source>
        <dbReference type="ARBA" id="ARBA00022729"/>
    </source>
</evidence>
<dbReference type="EnsemblPlants" id="AET4Gv20665400.1">
    <property type="protein sequence ID" value="AET4Gv20665400.1"/>
    <property type="gene ID" value="AET4Gv20665400"/>
</dbReference>
<evidence type="ECO:0000256" key="5">
    <source>
        <dbReference type="SAM" id="SignalP"/>
    </source>
</evidence>
<comment type="subcellular location">
    <subcellularLocation>
        <location evidence="1">Secreted</location>
    </subcellularLocation>
</comment>
<evidence type="ECO:0008006" key="8">
    <source>
        <dbReference type="Google" id="ProtNLM"/>
    </source>
</evidence>
<dbReference type="Proteomes" id="UP000015105">
    <property type="component" value="Chromosome 4D"/>
</dbReference>